<evidence type="ECO:0000313" key="3">
    <source>
        <dbReference type="EMBL" id="MCC2617356.1"/>
    </source>
</evidence>
<feature type="domain" description="Peptidase A2" evidence="2">
    <location>
        <begin position="79"/>
        <end position="115"/>
    </location>
</feature>
<evidence type="ECO:0000259" key="2">
    <source>
        <dbReference type="PROSITE" id="PS50175"/>
    </source>
</evidence>
<dbReference type="RefSeq" id="WP_229161422.1">
    <property type="nucleotide sequence ID" value="NZ_JAJEWP010000004.1"/>
</dbReference>
<proteinExistence type="predicted"/>
<dbReference type="InterPro" id="IPR021109">
    <property type="entry name" value="Peptidase_aspartic_dom_sf"/>
</dbReference>
<dbReference type="InterPro" id="IPR001995">
    <property type="entry name" value="Peptidase_A2_cat"/>
</dbReference>
<dbReference type="GO" id="GO:0006508">
    <property type="term" value="P:proteolysis"/>
    <property type="evidence" value="ECO:0007669"/>
    <property type="project" value="UniProtKB-KW"/>
</dbReference>
<keyword evidence="3" id="KW-0645">Protease</keyword>
<keyword evidence="4" id="KW-1185">Reference proteome</keyword>
<dbReference type="Proteomes" id="UP001520878">
    <property type="component" value="Unassembled WGS sequence"/>
</dbReference>
<dbReference type="EMBL" id="JAJEWP010000004">
    <property type="protein sequence ID" value="MCC2617356.1"/>
    <property type="molecule type" value="Genomic_DNA"/>
</dbReference>
<dbReference type="PROSITE" id="PS51257">
    <property type="entry name" value="PROKAR_LIPOPROTEIN"/>
    <property type="match status" value="1"/>
</dbReference>
<sequence>MFEQRAGRTGVQIITALLLSVSLSGCQLWELASFQWQNADAQVGWTAPSSQQPLREGLPFTLYNNHIIVQARVNGSAPLNFVLDSGAAATVLLETDATDALALPRTQTLTISGAGDDGDPVAYVVPDTRIDAGPLFIRNMAVIYAPQEAMPFGSRDETYFDGVLGADFFNCCVVEINHDEQRVYLQPRGAETLQRYQQAGWQKLDMEVEGDTPYLTTSVDDGSGTKTVKVMLDTGSTGTLTLFAGQGGQISVPPNTYAARSSGISGDSQNQVGWLPRLHIGEQQFDSLPIYFRTSGSNPQSGSDGVLGNRVLKRFNQVFDFSAATLWLQPTGMLQTPATADRSGLRLLPHRQGAIVKDIAASASEEARGIPLDSVVTHIDDKRVTRDTFDPLLSRLRDTARDAVKLCWSAATEQRCARVPLFDRI</sequence>
<evidence type="ECO:0000313" key="4">
    <source>
        <dbReference type="Proteomes" id="UP001520878"/>
    </source>
</evidence>
<dbReference type="InterPro" id="IPR034122">
    <property type="entry name" value="Retropepsin-like_bacterial"/>
</dbReference>
<evidence type="ECO:0000256" key="1">
    <source>
        <dbReference type="ARBA" id="ARBA00022801"/>
    </source>
</evidence>
<dbReference type="PROSITE" id="PS50175">
    <property type="entry name" value="ASP_PROT_RETROV"/>
    <property type="match status" value="1"/>
</dbReference>
<keyword evidence="1" id="KW-0378">Hydrolase</keyword>
<dbReference type="SUPFAM" id="SSF50630">
    <property type="entry name" value="Acid proteases"/>
    <property type="match status" value="1"/>
</dbReference>
<gene>
    <name evidence="3" type="ORF">LJ739_13980</name>
</gene>
<dbReference type="Pfam" id="PF13650">
    <property type="entry name" value="Asp_protease_2"/>
    <property type="match status" value="1"/>
</dbReference>
<name>A0ABS8GDT0_9ALTE</name>
<comment type="caution">
    <text evidence="3">The sequence shown here is derived from an EMBL/GenBank/DDBJ whole genome shotgun (WGS) entry which is preliminary data.</text>
</comment>
<dbReference type="Gene3D" id="2.40.70.10">
    <property type="entry name" value="Acid Proteases"/>
    <property type="match status" value="2"/>
</dbReference>
<dbReference type="CDD" id="cd05483">
    <property type="entry name" value="retropepsin_like_bacteria"/>
    <property type="match status" value="1"/>
</dbReference>
<accession>A0ABS8GDT0</accession>
<reference evidence="3 4" key="1">
    <citation type="submission" date="2021-10" db="EMBL/GenBank/DDBJ databases">
        <title>Draft genome of Aestuariibacter halophilus JC2043.</title>
        <authorList>
            <person name="Emsley S.A."/>
            <person name="Pfannmuller K.M."/>
            <person name="Ushijima B."/>
            <person name="Saw J.H."/>
            <person name="Videau P."/>
        </authorList>
    </citation>
    <scope>NUCLEOTIDE SEQUENCE [LARGE SCALE GENOMIC DNA]</scope>
    <source>
        <strain evidence="3 4">JC2043</strain>
    </source>
</reference>
<dbReference type="GO" id="GO:0008233">
    <property type="term" value="F:peptidase activity"/>
    <property type="evidence" value="ECO:0007669"/>
    <property type="project" value="UniProtKB-KW"/>
</dbReference>
<organism evidence="3 4">
    <name type="scientific">Fluctibacter halophilus</name>
    <dbReference type="NCBI Taxonomy" id="226011"/>
    <lineage>
        <taxon>Bacteria</taxon>
        <taxon>Pseudomonadati</taxon>
        <taxon>Pseudomonadota</taxon>
        <taxon>Gammaproteobacteria</taxon>
        <taxon>Alteromonadales</taxon>
        <taxon>Alteromonadaceae</taxon>
        <taxon>Fluctibacter</taxon>
    </lineage>
</organism>
<protein>
    <submittedName>
        <fullName evidence="3">Aspartyl protease family protein</fullName>
    </submittedName>
</protein>